<organism evidence="1 2">
    <name type="scientific">Candidatus Magnetobacterium casense</name>
    <dbReference type="NCBI Taxonomy" id="1455061"/>
    <lineage>
        <taxon>Bacteria</taxon>
        <taxon>Pseudomonadati</taxon>
        <taxon>Nitrospirota</taxon>
        <taxon>Thermodesulfovibrionia</taxon>
        <taxon>Thermodesulfovibrionales</taxon>
        <taxon>Candidatus Magnetobacteriaceae</taxon>
        <taxon>Candidatus Magnetobacterium</taxon>
    </lineage>
</organism>
<evidence type="ECO:0008006" key="3">
    <source>
        <dbReference type="Google" id="ProtNLM"/>
    </source>
</evidence>
<dbReference type="EMBL" id="JABXWD010000778">
    <property type="protein sequence ID" value="MBV6343736.1"/>
    <property type="molecule type" value="Genomic_DNA"/>
</dbReference>
<dbReference type="RefSeq" id="WP_218254351.1">
    <property type="nucleotide sequence ID" value="NZ_JABXWD010000778.1"/>
</dbReference>
<accession>A0ABS6S4F3</accession>
<evidence type="ECO:0000313" key="1">
    <source>
        <dbReference type="EMBL" id="MBV6343736.1"/>
    </source>
</evidence>
<protein>
    <recommendedName>
        <fullName evidence="3">Zinc finger Ogr/Delta-type domain-containing protein</fullName>
    </recommendedName>
</protein>
<evidence type="ECO:0000313" key="2">
    <source>
        <dbReference type="Proteomes" id="UP001196980"/>
    </source>
</evidence>
<name>A0ABS6S4F3_9BACT</name>
<proteinExistence type="predicted"/>
<reference evidence="1 2" key="1">
    <citation type="journal article" date="2020" name="J Geophys Res Biogeosci">
        <title>Magnetotaxis as an Adaptation to Enable Bacterial Shuttling of Microbial Sulfur and Sulfur Cycling Across Aquatic Oxic#Anoxic Interfaces.</title>
        <authorList>
            <person name="Li J."/>
            <person name="Liu P."/>
            <person name="Wang J."/>
            <person name="Roberts A.P."/>
            <person name="Pan Y."/>
        </authorList>
    </citation>
    <scope>NUCLEOTIDE SEQUENCE [LARGE SCALE GENOMIC DNA]</scope>
    <source>
        <strain evidence="1 2">MYR-1_YQ</strain>
    </source>
</reference>
<sequence length="94" mass="10859">MKLTEAPNCPYCGQKMKKTETPRFNLSDGLGWCTPYLYVCFNDECSFYVQGWTQIMNNYGKVASYRCIYYPETGDMDTICVYTSDGLRGQIIEE</sequence>
<keyword evidence="2" id="KW-1185">Reference proteome</keyword>
<gene>
    <name evidence="1" type="ORF">HWQ67_19380</name>
</gene>
<dbReference type="Proteomes" id="UP001196980">
    <property type="component" value="Unassembled WGS sequence"/>
</dbReference>
<comment type="caution">
    <text evidence="1">The sequence shown here is derived from an EMBL/GenBank/DDBJ whole genome shotgun (WGS) entry which is preliminary data.</text>
</comment>